<reference evidence="2 3" key="1">
    <citation type="submission" date="2018-12" db="EMBL/GenBank/DDBJ databases">
        <title>Identification of serotype of rogose Salmonella by whole genome sequencing.</title>
        <authorList>
            <person name="Sacchi C.T."/>
            <person name="Goncalves C.R."/>
            <person name="Tiba-Casas M.R."/>
        </authorList>
    </citation>
    <scope>NUCLEOTIDE SEQUENCE [LARGE SCALE GENOMIC DNA]</scope>
    <source>
        <strain evidence="2 3">169_17</strain>
    </source>
</reference>
<dbReference type="Gene3D" id="2.60.40.1120">
    <property type="entry name" value="Carboxypeptidase-like, regulatory domain"/>
    <property type="match status" value="1"/>
</dbReference>
<accession>A0A3V8I187</accession>
<dbReference type="SUPFAM" id="SSF49464">
    <property type="entry name" value="Carboxypeptidase regulatory domain-like"/>
    <property type="match status" value="1"/>
</dbReference>
<dbReference type="InterPro" id="IPR013609">
    <property type="entry name" value="Stf-like_N"/>
</dbReference>
<gene>
    <name evidence="2" type="ORF">EI538_06285</name>
</gene>
<evidence type="ECO:0000259" key="1">
    <source>
        <dbReference type="Pfam" id="PF08400"/>
    </source>
</evidence>
<sequence>MPVLISGVLKDATGTPVQNCTIQLKAKRTSPTVVVKVASSDMTGEDGSYHLQAEPGHYSVSLLREGCPPTLAGEIYVAPDSLPDTLNAFLGAPKDADLRPEALKRFELMVTAAARDALASAAARDEAAQAAGDARELVENPVVIVPTAAELPDSPRGLYLVEADERKGGGPQIYYYPGSGRRFWFASVEDTE</sequence>
<organism evidence="2 3">
    <name type="scientific">Salmonella enterica</name>
    <name type="common">Salmonella choleraesuis</name>
    <dbReference type="NCBI Taxonomy" id="28901"/>
    <lineage>
        <taxon>Bacteria</taxon>
        <taxon>Pseudomonadati</taxon>
        <taxon>Pseudomonadota</taxon>
        <taxon>Gammaproteobacteria</taxon>
        <taxon>Enterobacterales</taxon>
        <taxon>Enterobacteriaceae</taxon>
        <taxon>Salmonella</taxon>
    </lineage>
</organism>
<dbReference type="Pfam" id="PF08400">
    <property type="entry name" value="phage_tail_N"/>
    <property type="match status" value="1"/>
</dbReference>
<evidence type="ECO:0000313" key="2">
    <source>
        <dbReference type="EMBL" id="RXQ36911.1"/>
    </source>
</evidence>
<dbReference type="RefSeq" id="WP_127174387.1">
    <property type="nucleotide sequence ID" value="NZ_JASMSH010000007.1"/>
</dbReference>
<dbReference type="InterPro" id="IPR008969">
    <property type="entry name" value="CarboxyPept-like_regulatory"/>
</dbReference>
<dbReference type="AlphaFoldDB" id="A0A3V8I187"/>
<comment type="caution">
    <text evidence="2">The sequence shown here is derived from an EMBL/GenBank/DDBJ whole genome shotgun (WGS) entry which is preliminary data.</text>
</comment>
<evidence type="ECO:0000313" key="3">
    <source>
        <dbReference type="Proteomes" id="UP000290660"/>
    </source>
</evidence>
<dbReference type="EMBL" id="RSEO01000004">
    <property type="protein sequence ID" value="RXQ36911.1"/>
    <property type="molecule type" value="Genomic_DNA"/>
</dbReference>
<protein>
    <submittedName>
        <fullName evidence="2">Phage tail protein</fullName>
    </submittedName>
</protein>
<feature type="domain" description="Lambda-like tail fibre protein N-terminal" evidence="1">
    <location>
        <begin position="1"/>
        <end position="134"/>
    </location>
</feature>
<name>A0A3V8I187_SALER</name>
<proteinExistence type="predicted"/>
<dbReference type="Proteomes" id="UP000290660">
    <property type="component" value="Unassembled WGS sequence"/>
</dbReference>